<dbReference type="PROSITE" id="PS50026">
    <property type="entry name" value="EGF_3"/>
    <property type="match status" value="12"/>
</dbReference>
<feature type="transmembrane region" description="Helical" evidence="18">
    <location>
        <begin position="1084"/>
        <end position="1107"/>
    </location>
</feature>
<feature type="domain" description="GAIN-B" evidence="21">
    <location>
        <begin position="690"/>
        <end position="857"/>
    </location>
</feature>
<dbReference type="PRINTS" id="PR01128">
    <property type="entry name" value="EMR1HORMONER"/>
</dbReference>
<feature type="domain" description="EGF-like" evidence="20">
    <location>
        <begin position="310"/>
        <end position="347"/>
    </location>
</feature>
<evidence type="ECO:0000256" key="16">
    <source>
        <dbReference type="PROSITE-ProRule" id="PRU00076"/>
    </source>
</evidence>
<dbReference type="InterPro" id="IPR000742">
    <property type="entry name" value="EGF"/>
</dbReference>
<keyword evidence="14" id="KW-0325">Glycoprotein</keyword>
<dbReference type="SUPFAM" id="SSF57184">
    <property type="entry name" value="Growth factor receptor domain"/>
    <property type="match status" value="3"/>
</dbReference>
<reference evidence="23" key="3">
    <citation type="submission" date="2025-09" db="UniProtKB">
        <authorList>
            <consortium name="Ensembl"/>
        </authorList>
    </citation>
    <scope>IDENTIFICATION</scope>
    <source>
        <strain evidence="23">Glennie</strain>
    </source>
</reference>
<evidence type="ECO:0000256" key="19">
    <source>
        <dbReference type="SAM" id="SignalP"/>
    </source>
</evidence>
<dbReference type="FunFam" id="2.10.25.10:FF:000243">
    <property type="entry name" value="Adhesion G protein-coupled receptor E1"/>
    <property type="match status" value="7"/>
</dbReference>
<dbReference type="GO" id="GO:0004930">
    <property type="term" value="F:G protein-coupled receptor activity"/>
    <property type="evidence" value="ECO:0007669"/>
    <property type="project" value="UniProtKB-KW"/>
</dbReference>
<feature type="transmembrane region" description="Helical" evidence="18">
    <location>
        <begin position="973"/>
        <end position="991"/>
    </location>
</feature>
<dbReference type="eggNOG" id="KOG4193">
    <property type="taxonomic scope" value="Eukaryota"/>
</dbReference>
<feature type="chain" id="PRO_5028035620" evidence="19">
    <location>
        <begin position="22"/>
        <end position="1229"/>
    </location>
</feature>
<dbReference type="Gene3D" id="2.60.220.50">
    <property type="match status" value="1"/>
</dbReference>
<keyword evidence="15" id="KW-0807">Transducer</keyword>
<evidence type="ECO:0000256" key="12">
    <source>
        <dbReference type="ARBA" id="ARBA00023157"/>
    </source>
</evidence>
<dbReference type="PROSITE" id="PS50261">
    <property type="entry name" value="G_PROTEIN_RECEP_F2_4"/>
    <property type="match status" value="1"/>
</dbReference>
<dbReference type="InterPro" id="IPR018097">
    <property type="entry name" value="EGF_Ca-bd_CS"/>
</dbReference>
<dbReference type="SMART" id="SM00181">
    <property type="entry name" value="EGF"/>
    <property type="match status" value="12"/>
</dbReference>
<sequence>MQDSYTVFLLGVGCLISSLRAQIQDDDKCLDTTACPVYAICNNALGKYFCTCKKGFSSSTGEQQFVGQGVECEDVDECLDTTACPANATCSNTHGKYFCTCNKGFASSSRKQRFVGQGVECKDVDECLDTTSCPANAACSNTHGRYFCTCNKGFASSSGEKRFVGQGVECKDVDECLHTTACPANATCRNTRGKYFCTCNEGFASSSGEQQFVGQGVECKDIDECLQSSACLQNSNCHNTVGSYSCTCKDGFVFRNSQCEDVDECLDTTACPANATCSNTHGKYFCTCNKGFASSSREQRFVGQGVECKDVDECLDTTSCPANAACSNTHGRYFCTCNKGFASSSGEKRFVGQGVECKDIDECLHSSACPQNSDCHNTLGSYSCTCKDGFALRNSQCEDVDECLHTTACPANATCRNTRGKYFCTCNEGFASSSGEQQFVGQGVECKDIDECLQSSACLQNFNCHNTVGSYSCTCKNGFVFRNSQCEDVDECLDTTACPAYATCSNTQGKYFCTCKGGFASSSGEQRFVGQGVECRDIDECSLDPALCGPNAVCSNTIGRFICSCTTGFLPSKVGPGRHGDPSHLNCTSKSHWEVVKHLCQSIDASFCALMNATSSALEDTCGKKVNSTVSLEKTARNFGSILEKTAIWSNLSKEEASATATAFLKSVESATMAAFNTPSVNTSQIVRSEYLDIESKVIEKGCSMEKEVFRLKAKGDMLQIDCDAVSGETSQGPSGVTFVSFVGLESILDENFFHELHDSSSAGTKRQVKMNSRVVGATITIQKSINFSKPVIYILENIVPKIYSDQLICVSWVSDGHDGWWTSAGCKMENSNVTHSVCSCRHLANLAIIMASGEITMDLALFVISHVGLILSLLCLCLAIITFLQCRSIQNPNTSIHLHLCVCLFLAELLFLTGVDKTDNKTLCAVIAGLLHYLFLACFTWMLVEAVMLFLTVRNLKVVNYFSSRNIKVQHLCVFGYGFPGVIVAAAAGIQSRDYGMHNRCWLNTESGFIWSFLGPVCCIIVINLILFTLTLWILREKLATVNANVSTLRNTRVLTLKASAQLFILGCTWILGIFQLGPAAKVMAYLFTIINSLQGVFIFFIHCVLNRQVRDEYRRCITGISKRSTKTHTSGVMLSTITSSSKTVRGLLRPKLILSLSPGSTSHHLKRWLQQMEGGEGRGRIPSQGPCRGLLTVAVDPMTSPPTLYSPNPRGPGPLEPPLFTQMVKQI</sequence>
<evidence type="ECO:0000256" key="18">
    <source>
        <dbReference type="SAM" id="Phobius"/>
    </source>
</evidence>
<dbReference type="GeneTree" id="ENSGT00940000161354"/>
<evidence type="ECO:0000256" key="6">
    <source>
        <dbReference type="ARBA" id="ARBA00022729"/>
    </source>
</evidence>
<dbReference type="PRINTS" id="PR00249">
    <property type="entry name" value="GPCRSECRETIN"/>
</dbReference>
<dbReference type="InterPro" id="IPR000152">
    <property type="entry name" value="EGF-type_Asp/Asn_hydroxyl_site"/>
</dbReference>
<evidence type="ECO:0000256" key="10">
    <source>
        <dbReference type="ARBA" id="ARBA00023040"/>
    </source>
</evidence>
<dbReference type="InterPro" id="IPR001740">
    <property type="entry name" value="GPCR_2_EMR1-like_rcpt"/>
</dbReference>
<dbReference type="FunFam" id="2.10.25.10:FF:001060">
    <property type="entry name" value="Uncharacterized protein"/>
    <property type="match status" value="3"/>
</dbReference>
<keyword evidence="3" id="KW-1003">Cell membrane</keyword>
<dbReference type="STRING" id="9258.ENSOANP00000017804"/>
<feature type="transmembrane region" description="Helical" evidence="18">
    <location>
        <begin position="928"/>
        <end position="952"/>
    </location>
</feature>
<dbReference type="InterPro" id="IPR049883">
    <property type="entry name" value="NOTCH1_EGF-like"/>
</dbReference>
<dbReference type="PROSITE" id="PS00010">
    <property type="entry name" value="ASX_HYDROXYL"/>
    <property type="match status" value="12"/>
</dbReference>
<feature type="domain" description="EGF-like" evidence="20">
    <location>
        <begin position="25"/>
        <end position="62"/>
    </location>
</feature>
<dbReference type="InterPro" id="IPR009030">
    <property type="entry name" value="Growth_fac_rcpt_cys_sf"/>
</dbReference>
<keyword evidence="5 18" id="KW-0812">Transmembrane</keyword>
<dbReference type="Pfam" id="PF07645">
    <property type="entry name" value="EGF_CA"/>
    <property type="match status" value="12"/>
</dbReference>
<dbReference type="Pfam" id="PF00002">
    <property type="entry name" value="7tm_2"/>
    <property type="match status" value="1"/>
</dbReference>
<feature type="domain" description="EGF-like" evidence="20">
    <location>
        <begin position="399"/>
        <end position="436"/>
    </location>
</feature>
<dbReference type="PROSITE" id="PS00650">
    <property type="entry name" value="G_PROTEIN_RECEP_F2_2"/>
    <property type="match status" value="1"/>
</dbReference>
<dbReference type="InterPro" id="IPR046338">
    <property type="entry name" value="GAIN_dom_sf"/>
</dbReference>
<dbReference type="Pfam" id="PF01825">
    <property type="entry name" value="GPS"/>
    <property type="match status" value="1"/>
</dbReference>
<comment type="similarity">
    <text evidence="2">Belongs to the G-protein coupled receptor 2 family. Adhesion G-protein coupled receptor (ADGR) subfamily.</text>
</comment>
<evidence type="ECO:0000256" key="11">
    <source>
        <dbReference type="ARBA" id="ARBA00023136"/>
    </source>
</evidence>
<dbReference type="PANTHER" id="PTHR12011:SF449">
    <property type="entry name" value="ADHESION G PROTEIN-COUPLED RECEPTOR E1"/>
    <property type="match status" value="1"/>
</dbReference>
<feature type="domain" description="EGF-like" evidence="20">
    <location>
        <begin position="488"/>
        <end position="525"/>
    </location>
</feature>
<feature type="transmembrane region" description="Helical" evidence="18">
    <location>
        <begin position="860"/>
        <end position="885"/>
    </location>
</feature>
<dbReference type="PANTHER" id="PTHR12011">
    <property type="entry name" value="ADHESION G-PROTEIN COUPLED RECEPTOR"/>
    <property type="match status" value="1"/>
</dbReference>
<dbReference type="InterPro" id="IPR000203">
    <property type="entry name" value="GPS"/>
</dbReference>
<dbReference type="InterPro" id="IPR017981">
    <property type="entry name" value="GPCR_2-like_7TM"/>
</dbReference>
<dbReference type="Ensembl" id="ENSOANT00000017807.4">
    <property type="protein sequence ID" value="ENSOANP00000017804.4"/>
    <property type="gene ID" value="ENSOANG00000011238.4"/>
</dbReference>
<dbReference type="InterPro" id="IPR057244">
    <property type="entry name" value="GAIN_B"/>
</dbReference>
<dbReference type="PROSITE" id="PS01187">
    <property type="entry name" value="EGF_CA"/>
    <property type="match status" value="4"/>
</dbReference>
<evidence type="ECO:0000256" key="17">
    <source>
        <dbReference type="SAM" id="MobiDB-lite"/>
    </source>
</evidence>
<dbReference type="Bgee" id="ENSOANG00000011238">
    <property type="expression patterns" value="Expressed in liver and 6 other cell types or tissues"/>
</dbReference>
<evidence type="ECO:0000259" key="22">
    <source>
        <dbReference type="PROSITE" id="PS50261"/>
    </source>
</evidence>
<dbReference type="InterPro" id="IPR017983">
    <property type="entry name" value="GPCR_2_secretin-like_CS"/>
</dbReference>
<keyword evidence="7" id="KW-0677">Repeat</keyword>
<evidence type="ECO:0000256" key="7">
    <source>
        <dbReference type="ARBA" id="ARBA00022737"/>
    </source>
</evidence>
<evidence type="ECO:0000259" key="21">
    <source>
        <dbReference type="PROSITE" id="PS50221"/>
    </source>
</evidence>
<accession>F7E6R4</accession>
<keyword evidence="10" id="KW-0297">G-protein coupled receptor</keyword>
<feature type="domain" description="EGF-like" evidence="20">
    <location>
        <begin position="74"/>
        <end position="111"/>
    </location>
</feature>
<dbReference type="InterPro" id="IPR000832">
    <property type="entry name" value="GPCR_2_secretin-like"/>
</dbReference>
<evidence type="ECO:0000256" key="9">
    <source>
        <dbReference type="ARBA" id="ARBA00022989"/>
    </source>
</evidence>
<evidence type="ECO:0000256" key="3">
    <source>
        <dbReference type="ARBA" id="ARBA00022475"/>
    </source>
</evidence>
<evidence type="ECO:0000256" key="15">
    <source>
        <dbReference type="ARBA" id="ARBA00023224"/>
    </source>
</evidence>
<reference evidence="23 24" key="1">
    <citation type="journal article" date="2008" name="Nature">
        <title>Genome analysis of the platypus reveals unique signatures of evolution.</title>
        <authorList>
            <person name="Warren W.C."/>
            <person name="Hillier L.W."/>
            <person name="Marshall Graves J.A."/>
            <person name="Birney E."/>
            <person name="Ponting C.P."/>
            <person name="Grutzner F."/>
            <person name="Belov K."/>
            <person name="Miller W."/>
            <person name="Clarke L."/>
            <person name="Chinwalla A.T."/>
            <person name="Yang S.P."/>
            <person name="Heger A."/>
            <person name="Locke D.P."/>
            <person name="Miethke P."/>
            <person name="Waters P.D."/>
            <person name="Veyrunes F."/>
            <person name="Fulton L."/>
            <person name="Fulton B."/>
            <person name="Graves T."/>
            <person name="Wallis J."/>
            <person name="Puente X.S."/>
            <person name="Lopez-Otin C."/>
            <person name="Ordonez G.R."/>
            <person name="Eichler E.E."/>
            <person name="Chen L."/>
            <person name="Cheng Z."/>
            <person name="Deakin J.E."/>
            <person name="Alsop A."/>
            <person name="Thompson K."/>
            <person name="Kirby P."/>
            <person name="Papenfuss A.T."/>
            <person name="Wakefield M.J."/>
            <person name="Olender T."/>
            <person name="Lancet D."/>
            <person name="Huttley G.A."/>
            <person name="Smit A.F."/>
            <person name="Pask A."/>
            <person name="Temple-Smith P."/>
            <person name="Batzer M.A."/>
            <person name="Walker J.A."/>
            <person name="Konkel M.K."/>
            <person name="Harris R.S."/>
            <person name="Whittington C.M."/>
            <person name="Wong E.S."/>
            <person name="Gemmell N.J."/>
            <person name="Buschiazzo E."/>
            <person name="Vargas Jentzsch I.M."/>
            <person name="Merkel A."/>
            <person name="Schmitz J."/>
            <person name="Zemann A."/>
            <person name="Churakov G."/>
            <person name="Kriegs J.O."/>
            <person name="Brosius J."/>
            <person name="Murchison E.P."/>
            <person name="Sachidanandam R."/>
            <person name="Smith C."/>
            <person name="Hannon G.J."/>
            <person name="Tsend-Ayush E."/>
            <person name="McMillan D."/>
            <person name="Attenborough R."/>
            <person name="Rens W."/>
            <person name="Ferguson-Smith M."/>
            <person name="Lefevre C.M."/>
            <person name="Sharp J.A."/>
            <person name="Nicholas K.R."/>
            <person name="Ray D.A."/>
            <person name="Kube M."/>
            <person name="Reinhardt R."/>
            <person name="Pringle T.H."/>
            <person name="Taylor J."/>
            <person name="Jones R.C."/>
            <person name="Nixon B."/>
            <person name="Dacheux J.L."/>
            <person name="Niwa H."/>
            <person name="Sekita Y."/>
            <person name="Huang X."/>
            <person name="Stark A."/>
            <person name="Kheradpour P."/>
            <person name="Kellis M."/>
            <person name="Flicek P."/>
            <person name="Chen Y."/>
            <person name="Webber C."/>
            <person name="Hardison R."/>
            <person name="Nelson J."/>
            <person name="Hallsworth-Pepin K."/>
            <person name="Delehaunty K."/>
            <person name="Markovic C."/>
            <person name="Minx P."/>
            <person name="Feng Y."/>
            <person name="Kremitzki C."/>
            <person name="Mitreva M."/>
            <person name="Glasscock J."/>
            <person name="Wylie T."/>
            <person name="Wohldmann P."/>
            <person name="Thiru P."/>
            <person name="Nhan M.N."/>
            <person name="Pohl C.S."/>
            <person name="Smith S.M."/>
            <person name="Hou S."/>
            <person name="Nefedov M."/>
            <person name="de Jong P.J."/>
            <person name="Renfree M.B."/>
            <person name="Mardis E.R."/>
            <person name="Wilson R.K."/>
        </authorList>
    </citation>
    <scope>NUCLEOTIDE SEQUENCE [LARGE SCALE GENOMIC DNA]</scope>
    <source>
        <strain evidence="23 24">Glennie</strain>
    </source>
</reference>
<organism evidence="23 24">
    <name type="scientific">Ornithorhynchus anatinus</name>
    <name type="common">Duckbill platypus</name>
    <dbReference type="NCBI Taxonomy" id="9258"/>
    <lineage>
        <taxon>Eukaryota</taxon>
        <taxon>Metazoa</taxon>
        <taxon>Chordata</taxon>
        <taxon>Craniata</taxon>
        <taxon>Vertebrata</taxon>
        <taxon>Euteleostomi</taxon>
        <taxon>Mammalia</taxon>
        <taxon>Monotremata</taxon>
        <taxon>Ornithorhynchidae</taxon>
        <taxon>Ornithorhynchus</taxon>
    </lineage>
</organism>
<keyword evidence="4 16" id="KW-0245">EGF-like domain</keyword>
<feature type="domain" description="EGF-like" evidence="20">
    <location>
        <begin position="448"/>
        <end position="485"/>
    </location>
</feature>
<keyword evidence="8" id="KW-0106">Calcium</keyword>
<evidence type="ECO:0000259" key="20">
    <source>
        <dbReference type="PROSITE" id="PS50026"/>
    </source>
</evidence>
<comment type="subcellular location">
    <subcellularLocation>
        <location evidence="1">Cell membrane</location>
        <topology evidence="1">Multi-pass membrane protein</topology>
    </subcellularLocation>
</comment>
<dbReference type="SMART" id="SM00179">
    <property type="entry name" value="EGF_CA"/>
    <property type="match status" value="12"/>
</dbReference>
<feature type="domain" description="EGF-like" evidence="20">
    <location>
        <begin position="123"/>
        <end position="160"/>
    </location>
</feature>
<dbReference type="HOGENOM" id="CLU_411405_0_0_1"/>
<dbReference type="CDD" id="cd15439">
    <property type="entry name" value="7tmB2_EMR"/>
    <property type="match status" value="1"/>
</dbReference>
<keyword evidence="9 18" id="KW-1133">Transmembrane helix</keyword>
<protein>
    <submittedName>
        <fullName evidence="23">Adhesion G protein-coupled receptor E1</fullName>
    </submittedName>
</protein>
<feature type="domain" description="EGF-like" evidence="20">
    <location>
        <begin position="172"/>
        <end position="209"/>
    </location>
</feature>
<keyword evidence="12" id="KW-1015">Disulfide bond</keyword>
<evidence type="ECO:0000256" key="2">
    <source>
        <dbReference type="ARBA" id="ARBA00007343"/>
    </source>
</evidence>
<dbReference type="SMART" id="SM00303">
    <property type="entry name" value="GPS"/>
    <property type="match status" value="1"/>
</dbReference>
<evidence type="ECO:0000256" key="8">
    <source>
        <dbReference type="ARBA" id="ARBA00022837"/>
    </source>
</evidence>
<feature type="domain" description="EGF-like" evidence="20">
    <location>
        <begin position="261"/>
        <end position="298"/>
    </location>
</feature>
<feature type="domain" description="EGF-like" evidence="20">
    <location>
        <begin position="221"/>
        <end position="258"/>
    </location>
</feature>
<feature type="transmembrane region" description="Helical" evidence="18">
    <location>
        <begin position="897"/>
        <end position="916"/>
    </location>
</feature>
<reference evidence="23" key="2">
    <citation type="submission" date="2025-08" db="UniProtKB">
        <authorList>
            <consortium name="Ensembl"/>
        </authorList>
    </citation>
    <scope>IDENTIFICATION</scope>
    <source>
        <strain evidence="23">Glennie</strain>
    </source>
</reference>
<dbReference type="FunFam" id="1.20.1070.10:FF:000054">
    <property type="entry name" value="Adhesion G protein-coupled receptor E3"/>
    <property type="match status" value="1"/>
</dbReference>
<evidence type="ECO:0000256" key="5">
    <source>
        <dbReference type="ARBA" id="ARBA00022692"/>
    </source>
</evidence>
<evidence type="ECO:0000313" key="23">
    <source>
        <dbReference type="Ensembl" id="ENSOANP00000017804.4"/>
    </source>
</evidence>
<dbReference type="SUPFAM" id="SSF57196">
    <property type="entry name" value="EGF/Laminin"/>
    <property type="match status" value="4"/>
</dbReference>
<dbReference type="CDD" id="cd00054">
    <property type="entry name" value="EGF_CA"/>
    <property type="match status" value="11"/>
</dbReference>
<evidence type="ECO:0000256" key="13">
    <source>
        <dbReference type="ARBA" id="ARBA00023170"/>
    </source>
</evidence>
<dbReference type="Gene3D" id="2.10.25.10">
    <property type="entry name" value="Laminin"/>
    <property type="match status" value="12"/>
</dbReference>
<feature type="signal peptide" evidence="19">
    <location>
        <begin position="1"/>
        <end position="21"/>
    </location>
</feature>
<feature type="domain" description="EGF-like" evidence="20">
    <location>
        <begin position="537"/>
        <end position="575"/>
    </location>
</feature>
<dbReference type="GO" id="GO:0007166">
    <property type="term" value="P:cell surface receptor signaling pathway"/>
    <property type="evidence" value="ECO:0007669"/>
    <property type="project" value="InterPro"/>
</dbReference>
<dbReference type="GO" id="GO:0005886">
    <property type="term" value="C:plasma membrane"/>
    <property type="evidence" value="ECO:0007669"/>
    <property type="project" value="UniProtKB-SubCell"/>
</dbReference>
<dbReference type="PROSITE" id="PS50221">
    <property type="entry name" value="GAIN_B"/>
    <property type="match status" value="1"/>
</dbReference>
<dbReference type="InParanoid" id="F7E6R4"/>
<keyword evidence="6 19" id="KW-0732">Signal</keyword>
<keyword evidence="11 18" id="KW-0472">Membrane</keyword>
<feature type="region of interest" description="Disordered" evidence="17">
    <location>
        <begin position="1200"/>
        <end position="1219"/>
    </location>
</feature>
<evidence type="ECO:0000256" key="14">
    <source>
        <dbReference type="ARBA" id="ARBA00023180"/>
    </source>
</evidence>
<dbReference type="FunFam" id="2.10.25.10:FF:000038">
    <property type="entry name" value="Fibrillin 2"/>
    <property type="match status" value="2"/>
</dbReference>
<comment type="caution">
    <text evidence="16">Lacks conserved residue(s) required for the propagation of feature annotation.</text>
</comment>
<name>F7E6R4_ORNAN</name>
<evidence type="ECO:0000313" key="24">
    <source>
        <dbReference type="Proteomes" id="UP000002279"/>
    </source>
</evidence>
<dbReference type="InterPro" id="IPR001881">
    <property type="entry name" value="EGF-like_Ca-bd_dom"/>
</dbReference>
<gene>
    <name evidence="23" type="primary">ADGRE1</name>
</gene>
<feature type="domain" description="G-protein coupled receptors family 2 profile 2" evidence="22">
    <location>
        <begin position="862"/>
        <end position="1108"/>
    </location>
</feature>
<feature type="domain" description="EGF-like" evidence="20">
    <location>
        <begin position="359"/>
        <end position="396"/>
    </location>
</feature>
<dbReference type="SUPFAM" id="SSF81321">
    <property type="entry name" value="Family A G protein-coupled receptor-like"/>
    <property type="match status" value="1"/>
</dbReference>
<feature type="transmembrane region" description="Helical" evidence="18">
    <location>
        <begin position="1011"/>
        <end position="1036"/>
    </location>
</feature>
<dbReference type="AlphaFoldDB" id="F7E6R4"/>
<keyword evidence="24" id="KW-1185">Reference proteome</keyword>
<evidence type="ECO:0000256" key="1">
    <source>
        <dbReference type="ARBA" id="ARBA00004651"/>
    </source>
</evidence>
<dbReference type="Gene3D" id="1.20.1070.10">
    <property type="entry name" value="Rhodopsin 7-helix transmembrane proteins"/>
    <property type="match status" value="1"/>
</dbReference>
<evidence type="ECO:0000256" key="4">
    <source>
        <dbReference type="ARBA" id="ARBA00022536"/>
    </source>
</evidence>
<proteinExistence type="inferred from homology"/>
<dbReference type="GO" id="GO:0005509">
    <property type="term" value="F:calcium ion binding"/>
    <property type="evidence" value="ECO:0007669"/>
    <property type="project" value="InterPro"/>
</dbReference>
<dbReference type="FunCoup" id="F7E6R4">
    <property type="interactions" value="115"/>
</dbReference>
<dbReference type="Proteomes" id="UP000002279">
    <property type="component" value="Chromosome X1"/>
</dbReference>
<keyword evidence="13" id="KW-0675">Receptor</keyword>
<feature type="transmembrane region" description="Helical" evidence="18">
    <location>
        <begin position="1056"/>
        <end position="1078"/>
    </location>
</feature>